<dbReference type="GO" id="GO:0015074">
    <property type="term" value="P:DNA integration"/>
    <property type="evidence" value="ECO:0007669"/>
    <property type="project" value="UniProtKB-KW"/>
</dbReference>
<sequence>MKLYGYLRASTQEQDAERAVNALNEFASKHKCEIEKLYVENESGAKLSRPMLNELISNLKQGDIILVEQIDRLSRLKADEWKVLKNALEGKGAKIVSIDLPTSYKFLQSDDGDAITKAVLEAVNTMMLDILATMARKDYEDRKRRQKEGIAKAKAQGKYKGRPANPETVKKCKLAHELVNVNRMELQQAIELAGVGKATYYRWRRDK</sequence>
<dbReference type="GO" id="GO:0003677">
    <property type="term" value="F:DNA binding"/>
    <property type="evidence" value="ECO:0007669"/>
    <property type="project" value="UniProtKB-KW"/>
</dbReference>
<dbReference type="EMBL" id="MCYL01000024">
    <property type="protein sequence ID" value="PML55303.1"/>
    <property type="molecule type" value="Genomic_DNA"/>
</dbReference>
<keyword evidence="3" id="KW-0233">DNA recombination</keyword>
<keyword evidence="2" id="KW-0238">DNA-binding</keyword>
<gene>
    <name evidence="8" type="ORF">BCT74_08215</name>
</gene>
<keyword evidence="1" id="KW-0229">DNA integration</keyword>
<feature type="domain" description="Resolvase/invertase-type recombinase catalytic" evidence="7">
    <location>
        <begin position="2"/>
        <end position="157"/>
    </location>
</feature>
<dbReference type="InterPro" id="IPR050639">
    <property type="entry name" value="SSR_resolvase"/>
</dbReference>
<reference evidence="9" key="1">
    <citation type="submission" date="2016-07" db="EMBL/GenBank/DDBJ databases">
        <title>Nontailed viruses are major unrecognized killers of bacteria in the ocean.</title>
        <authorList>
            <person name="Kauffman K."/>
            <person name="Hussain F."/>
            <person name="Yang J."/>
            <person name="Arevalo P."/>
            <person name="Brown J."/>
            <person name="Cutler M."/>
            <person name="Kelly L."/>
            <person name="Polz M.F."/>
        </authorList>
    </citation>
    <scope>NUCLEOTIDE SEQUENCE [LARGE SCALE GENOMIC DNA]</scope>
    <source>
        <strain evidence="9">10N.261.51.B8</strain>
    </source>
</reference>
<dbReference type="Proteomes" id="UP000235746">
    <property type="component" value="Unassembled WGS sequence"/>
</dbReference>
<dbReference type="AlphaFoldDB" id="A0A2N7IEI7"/>
<evidence type="ECO:0000256" key="6">
    <source>
        <dbReference type="SAM" id="MobiDB-lite"/>
    </source>
</evidence>
<organism evidence="8 9">
    <name type="scientific">Vibrio lentus</name>
    <dbReference type="NCBI Taxonomy" id="136468"/>
    <lineage>
        <taxon>Bacteria</taxon>
        <taxon>Pseudomonadati</taxon>
        <taxon>Pseudomonadota</taxon>
        <taxon>Gammaproteobacteria</taxon>
        <taxon>Vibrionales</taxon>
        <taxon>Vibrionaceae</taxon>
        <taxon>Vibrio</taxon>
    </lineage>
</organism>
<evidence type="ECO:0000256" key="1">
    <source>
        <dbReference type="ARBA" id="ARBA00022908"/>
    </source>
</evidence>
<proteinExistence type="predicted"/>
<dbReference type="PROSITE" id="PS00398">
    <property type="entry name" value="RECOMBINASES_2"/>
    <property type="match status" value="1"/>
</dbReference>
<dbReference type="InterPro" id="IPR006119">
    <property type="entry name" value="Resolv_N"/>
</dbReference>
<protein>
    <recommendedName>
        <fullName evidence="7">Resolvase/invertase-type recombinase catalytic domain-containing protein</fullName>
    </recommendedName>
</protein>
<dbReference type="PANTHER" id="PTHR30461:SF25">
    <property type="entry name" value="RESOLVASE-RELATED"/>
    <property type="match status" value="1"/>
</dbReference>
<evidence type="ECO:0000313" key="8">
    <source>
        <dbReference type="EMBL" id="PML55303.1"/>
    </source>
</evidence>
<feature type="region of interest" description="Disordered" evidence="6">
    <location>
        <begin position="143"/>
        <end position="165"/>
    </location>
</feature>
<dbReference type="Pfam" id="PF00239">
    <property type="entry name" value="Resolvase"/>
    <property type="match status" value="1"/>
</dbReference>
<dbReference type="PROSITE" id="PS00397">
    <property type="entry name" value="RECOMBINASES_1"/>
    <property type="match status" value="1"/>
</dbReference>
<dbReference type="PANTHER" id="PTHR30461">
    <property type="entry name" value="DNA-INVERTASE FROM LAMBDOID PROPHAGE"/>
    <property type="match status" value="1"/>
</dbReference>
<evidence type="ECO:0000256" key="5">
    <source>
        <dbReference type="PROSITE-ProRule" id="PRU10137"/>
    </source>
</evidence>
<dbReference type="PROSITE" id="PS51736">
    <property type="entry name" value="RECOMBINASES_3"/>
    <property type="match status" value="1"/>
</dbReference>
<dbReference type="GO" id="GO:0000150">
    <property type="term" value="F:DNA strand exchange activity"/>
    <property type="evidence" value="ECO:0007669"/>
    <property type="project" value="InterPro"/>
</dbReference>
<comment type="caution">
    <text evidence="8">The sequence shown here is derived from an EMBL/GenBank/DDBJ whole genome shotgun (WGS) entry which is preliminary data.</text>
</comment>
<dbReference type="Gene3D" id="3.40.50.1390">
    <property type="entry name" value="Resolvase, N-terminal catalytic domain"/>
    <property type="match status" value="1"/>
</dbReference>
<evidence type="ECO:0000256" key="3">
    <source>
        <dbReference type="ARBA" id="ARBA00023172"/>
    </source>
</evidence>
<dbReference type="SMART" id="SM00857">
    <property type="entry name" value="Resolvase"/>
    <property type="match status" value="1"/>
</dbReference>
<dbReference type="FunFam" id="3.40.50.1390:FF:000010">
    <property type="entry name" value="Recombinase resolvase family"/>
    <property type="match status" value="1"/>
</dbReference>
<dbReference type="SUPFAM" id="SSF53041">
    <property type="entry name" value="Resolvase-like"/>
    <property type="match status" value="1"/>
</dbReference>
<evidence type="ECO:0000313" key="9">
    <source>
        <dbReference type="Proteomes" id="UP000235746"/>
    </source>
</evidence>
<feature type="active site" description="O-(5'-phospho-DNA)-serine intermediate" evidence="4 5">
    <location>
        <position position="10"/>
    </location>
</feature>
<dbReference type="InterPro" id="IPR036162">
    <property type="entry name" value="Resolvase-like_N_sf"/>
</dbReference>
<dbReference type="RefSeq" id="WP_102578761.1">
    <property type="nucleotide sequence ID" value="NZ_MCYL01000024.1"/>
</dbReference>
<evidence type="ECO:0000259" key="7">
    <source>
        <dbReference type="PROSITE" id="PS51736"/>
    </source>
</evidence>
<name>A0A2N7IEI7_9VIBR</name>
<dbReference type="InterPro" id="IPR006118">
    <property type="entry name" value="Recombinase_CS"/>
</dbReference>
<evidence type="ECO:0000256" key="2">
    <source>
        <dbReference type="ARBA" id="ARBA00023125"/>
    </source>
</evidence>
<accession>A0A2N7IEI7</accession>
<evidence type="ECO:0000256" key="4">
    <source>
        <dbReference type="PIRSR" id="PIRSR606118-50"/>
    </source>
</evidence>